<dbReference type="InterPro" id="IPR011256">
    <property type="entry name" value="Reg_factor_effector_dom_sf"/>
</dbReference>
<evidence type="ECO:0000313" key="3">
    <source>
        <dbReference type="Proteomes" id="UP000184600"/>
    </source>
</evidence>
<reference evidence="3" key="1">
    <citation type="submission" date="2016-12" db="EMBL/GenBank/DDBJ databases">
        <authorList>
            <person name="Rodrigo-Torres L."/>
            <person name="Arahal R.D."/>
            <person name="Lucena T."/>
        </authorList>
    </citation>
    <scope>NUCLEOTIDE SEQUENCE [LARGE SCALE GENOMIC DNA]</scope>
</reference>
<evidence type="ECO:0000313" key="2">
    <source>
        <dbReference type="EMBL" id="SHO55540.1"/>
    </source>
</evidence>
<dbReference type="EMBL" id="FRFG01000015">
    <property type="protein sequence ID" value="SHO55540.1"/>
    <property type="molecule type" value="Genomic_DNA"/>
</dbReference>
<dbReference type="AlphaFoldDB" id="A0A1M7YSE9"/>
<evidence type="ECO:0000259" key="1">
    <source>
        <dbReference type="SMART" id="SM00871"/>
    </source>
</evidence>
<feature type="domain" description="AraC effector-binding" evidence="1">
    <location>
        <begin position="1"/>
        <end position="156"/>
    </location>
</feature>
<keyword evidence="3" id="KW-1185">Reference proteome</keyword>
<protein>
    <submittedName>
        <fullName evidence="2">Bacterial transcription activator, effector binding domain</fullName>
    </submittedName>
</protein>
<dbReference type="InterPro" id="IPR010499">
    <property type="entry name" value="AraC_E-bd"/>
</dbReference>
<dbReference type="RefSeq" id="WP_073580649.1">
    <property type="nucleotide sequence ID" value="NZ_AP024897.1"/>
</dbReference>
<dbReference type="Gene3D" id="3.20.80.10">
    <property type="entry name" value="Regulatory factor, effector binding domain"/>
    <property type="match status" value="1"/>
</dbReference>
<dbReference type="Proteomes" id="UP000184600">
    <property type="component" value="Unassembled WGS sequence"/>
</dbReference>
<sequence>MEPRIIHLPVMKFAGCREALDLHSGNLSEVHQAWYRFFHLESGLIRHKVRNNQFWGVTSEIDSIPHTYMAGCQVTEYDNGLSEHGVELFETREQQFAMFEHSGHADNMGETICQAFEWLKQSDFELEDTYILEMYDERCDSDHQESYVVELYFPVQNAQLKNRG</sequence>
<proteinExistence type="predicted"/>
<dbReference type="SUPFAM" id="SSF55136">
    <property type="entry name" value="Probable bacterial effector-binding domain"/>
    <property type="match status" value="1"/>
</dbReference>
<dbReference type="Pfam" id="PF06445">
    <property type="entry name" value="GyrI-like"/>
    <property type="match status" value="1"/>
</dbReference>
<accession>A0A1M7YSE9</accession>
<dbReference type="STRING" id="1117707.VQ7734_01276"/>
<dbReference type="SMART" id="SM00871">
    <property type="entry name" value="AraC_E_bind"/>
    <property type="match status" value="1"/>
</dbReference>
<dbReference type="OrthoDB" id="282744at2"/>
<dbReference type="InterPro" id="IPR029442">
    <property type="entry name" value="GyrI-like"/>
</dbReference>
<name>A0A1M7YSE9_9VIBR</name>
<gene>
    <name evidence="2" type="ORF">VQ7734_01276</name>
</gene>
<organism evidence="2 3">
    <name type="scientific">Vibrio quintilis</name>
    <dbReference type="NCBI Taxonomy" id="1117707"/>
    <lineage>
        <taxon>Bacteria</taxon>
        <taxon>Pseudomonadati</taxon>
        <taxon>Pseudomonadota</taxon>
        <taxon>Gammaproteobacteria</taxon>
        <taxon>Vibrionales</taxon>
        <taxon>Vibrionaceae</taxon>
        <taxon>Vibrio</taxon>
    </lineage>
</organism>